<evidence type="ECO:0000313" key="4">
    <source>
        <dbReference type="Proteomes" id="UP000014760"/>
    </source>
</evidence>
<keyword evidence="1" id="KW-0812">Transmembrane</keyword>
<protein>
    <recommendedName>
        <fullName evidence="5">Retrotransposon gag domain-containing protein</fullName>
    </recommendedName>
</protein>
<keyword evidence="4" id="KW-1185">Reference proteome</keyword>
<feature type="transmembrane region" description="Helical" evidence="1">
    <location>
        <begin position="214"/>
        <end position="234"/>
    </location>
</feature>
<organism evidence="2">
    <name type="scientific">Capitella teleta</name>
    <name type="common">Polychaete worm</name>
    <dbReference type="NCBI Taxonomy" id="283909"/>
    <lineage>
        <taxon>Eukaryota</taxon>
        <taxon>Metazoa</taxon>
        <taxon>Spiralia</taxon>
        <taxon>Lophotrochozoa</taxon>
        <taxon>Annelida</taxon>
        <taxon>Polychaeta</taxon>
        <taxon>Sedentaria</taxon>
        <taxon>Scolecida</taxon>
        <taxon>Capitellidae</taxon>
        <taxon>Capitella</taxon>
    </lineage>
</organism>
<name>R7TJB1_CAPTE</name>
<dbReference type="EMBL" id="AMQN01013683">
    <property type="status" value="NOT_ANNOTATED_CDS"/>
    <property type="molecule type" value="Genomic_DNA"/>
</dbReference>
<keyword evidence="1" id="KW-0472">Membrane</keyword>
<keyword evidence="1" id="KW-1133">Transmembrane helix</keyword>
<evidence type="ECO:0008006" key="5">
    <source>
        <dbReference type="Google" id="ProtNLM"/>
    </source>
</evidence>
<dbReference type="AlphaFoldDB" id="R7TJB1"/>
<dbReference type="EMBL" id="KB310396">
    <property type="protein sequence ID" value="ELT91636.1"/>
    <property type="molecule type" value="Genomic_DNA"/>
</dbReference>
<evidence type="ECO:0000313" key="3">
    <source>
        <dbReference type="EnsemblMetazoa" id="CapteP212546"/>
    </source>
</evidence>
<sequence>MTNQQRQYRPSLDWRPDTNLPQRFARWKEGDEKSPKYICNFIKVCSGDHTLTEFYKQARDLVHAMNMDKDPLDKSLRCVFLNGLSSKEIYKECLKVNVDKLTSKAVMDIASNIQARNLMAEDLSMMAQQVLPENALTRGFPSQSSTAINRIRPQNHHPRASIQQKGCGWWLACWRPKVHFANHLSYLLPASTINVYVCLRSTFITSLIYRDMQFAGILPVNMIFLQIAITMSMWRPKLCHKIVETMAPYTTVLTCEAANPHANTTAQ</sequence>
<reference evidence="2 4" key="2">
    <citation type="journal article" date="2013" name="Nature">
        <title>Insights into bilaterian evolution from three spiralian genomes.</title>
        <authorList>
            <person name="Simakov O."/>
            <person name="Marletaz F."/>
            <person name="Cho S.J."/>
            <person name="Edsinger-Gonzales E."/>
            <person name="Havlak P."/>
            <person name="Hellsten U."/>
            <person name="Kuo D.H."/>
            <person name="Larsson T."/>
            <person name="Lv J."/>
            <person name="Arendt D."/>
            <person name="Savage R."/>
            <person name="Osoegawa K."/>
            <person name="de Jong P."/>
            <person name="Grimwood J."/>
            <person name="Chapman J.A."/>
            <person name="Shapiro H."/>
            <person name="Aerts A."/>
            <person name="Otillar R.P."/>
            <person name="Terry A.Y."/>
            <person name="Boore J.L."/>
            <person name="Grigoriev I.V."/>
            <person name="Lindberg D.R."/>
            <person name="Seaver E.C."/>
            <person name="Weisblat D.A."/>
            <person name="Putnam N.H."/>
            <person name="Rokhsar D.S."/>
        </authorList>
    </citation>
    <scope>NUCLEOTIDE SEQUENCE</scope>
    <source>
        <strain evidence="2 4">I ESC-2004</strain>
    </source>
</reference>
<feature type="transmembrane region" description="Helical" evidence="1">
    <location>
        <begin position="184"/>
        <end position="208"/>
    </location>
</feature>
<dbReference type="Proteomes" id="UP000014760">
    <property type="component" value="Unassembled WGS sequence"/>
</dbReference>
<evidence type="ECO:0000313" key="2">
    <source>
        <dbReference type="EMBL" id="ELT91636.1"/>
    </source>
</evidence>
<reference evidence="3" key="3">
    <citation type="submission" date="2015-06" db="UniProtKB">
        <authorList>
            <consortium name="EnsemblMetazoa"/>
        </authorList>
    </citation>
    <scope>IDENTIFICATION</scope>
</reference>
<gene>
    <name evidence="2" type="ORF">CAPTEDRAFT_212546</name>
</gene>
<accession>R7TJB1</accession>
<proteinExistence type="predicted"/>
<dbReference type="EnsemblMetazoa" id="CapteT212546">
    <property type="protein sequence ID" value="CapteP212546"/>
    <property type="gene ID" value="CapteG212546"/>
</dbReference>
<evidence type="ECO:0000256" key="1">
    <source>
        <dbReference type="SAM" id="Phobius"/>
    </source>
</evidence>
<reference evidence="4" key="1">
    <citation type="submission" date="2012-12" db="EMBL/GenBank/DDBJ databases">
        <authorList>
            <person name="Hellsten U."/>
            <person name="Grimwood J."/>
            <person name="Chapman J.A."/>
            <person name="Shapiro H."/>
            <person name="Aerts A."/>
            <person name="Otillar R.P."/>
            <person name="Terry A.Y."/>
            <person name="Boore J.L."/>
            <person name="Simakov O."/>
            <person name="Marletaz F."/>
            <person name="Cho S.-J."/>
            <person name="Edsinger-Gonzales E."/>
            <person name="Havlak P."/>
            <person name="Kuo D.-H."/>
            <person name="Larsson T."/>
            <person name="Lv J."/>
            <person name="Arendt D."/>
            <person name="Savage R."/>
            <person name="Osoegawa K."/>
            <person name="de Jong P."/>
            <person name="Lindberg D.R."/>
            <person name="Seaver E.C."/>
            <person name="Weisblat D.A."/>
            <person name="Putnam N.H."/>
            <person name="Grigoriev I.V."/>
            <person name="Rokhsar D.S."/>
        </authorList>
    </citation>
    <scope>NUCLEOTIDE SEQUENCE</scope>
    <source>
        <strain evidence="4">I ESC-2004</strain>
    </source>
</reference>
<dbReference type="HOGENOM" id="CLU_1042968_0_0_1"/>